<dbReference type="PANTHER" id="PTHR47197:SF3">
    <property type="entry name" value="DIHYDRO-HEME D1 DEHYDROGENASE"/>
    <property type="match status" value="1"/>
</dbReference>
<dbReference type="Proteomes" id="UP000199129">
    <property type="component" value="Unassembled WGS sequence"/>
</dbReference>
<gene>
    <name evidence="2" type="ORF">SAMN04490198_0794</name>
</gene>
<dbReference type="AlphaFoldDB" id="A0A1H5GW11"/>
<evidence type="ECO:0000313" key="2">
    <source>
        <dbReference type="EMBL" id="SEE19850.1"/>
    </source>
</evidence>
<feature type="region of interest" description="Disordered" evidence="1">
    <location>
        <begin position="128"/>
        <end position="150"/>
    </location>
</feature>
<keyword evidence="2" id="KW-0238">DNA-binding</keyword>
<dbReference type="GO" id="GO:0003677">
    <property type="term" value="F:DNA binding"/>
    <property type="evidence" value="ECO:0007669"/>
    <property type="project" value="UniProtKB-KW"/>
</dbReference>
<dbReference type="InterPro" id="IPR011048">
    <property type="entry name" value="Haem_d1_sf"/>
</dbReference>
<evidence type="ECO:0000256" key="1">
    <source>
        <dbReference type="SAM" id="MobiDB-lite"/>
    </source>
</evidence>
<dbReference type="SUPFAM" id="SSF51004">
    <property type="entry name" value="C-terminal (heme d1) domain of cytochrome cd1-nitrite reductase"/>
    <property type="match status" value="1"/>
</dbReference>
<dbReference type="RefSeq" id="WP_235863177.1">
    <property type="nucleotide sequence ID" value="NZ_FNUA01000002.1"/>
</dbReference>
<proteinExistence type="predicted"/>
<organism evidence="2 3">
    <name type="scientific">Pseudomonas palleroniana</name>
    <dbReference type="NCBI Taxonomy" id="191390"/>
    <lineage>
        <taxon>Bacteria</taxon>
        <taxon>Pseudomonadati</taxon>
        <taxon>Pseudomonadota</taxon>
        <taxon>Gammaproteobacteria</taxon>
        <taxon>Pseudomonadales</taxon>
        <taxon>Pseudomonadaceae</taxon>
        <taxon>Pseudomonas</taxon>
    </lineage>
</organism>
<protein>
    <submittedName>
        <fullName evidence="2">DNA-binding beta-propeller fold protein YncE</fullName>
    </submittedName>
</protein>
<reference evidence="2 3" key="1">
    <citation type="submission" date="2016-10" db="EMBL/GenBank/DDBJ databases">
        <authorList>
            <person name="de Groot N.N."/>
        </authorList>
    </citation>
    <scope>NUCLEOTIDE SEQUENCE [LARGE SCALE GENOMIC DNA]</scope>
    <source>
        <strain evidence="2 3">BS3265</strain>
    </source>
</reference>
<dbReference type="InterPro" id="IPR051200">
    <property type="entry name" value="Host-pathogen_enzymatic-act"/>
</dbReference>
<accession>A0A1H5GW11</accession>
<dbReference type="EMBL" id="FNUA01000002">
    <property type="protein sequence ID" value="SEE19850.1"/>
    <property type="molecule type" value="Genomic_DNA"/>
</dbReference>
<evidence type="ECO:0000313" key="3">
    <source>
        <dbReference type="Proteomes" id="UP000199129"/>
    </source>
</evidence>
<dbReference type="PANTHER" id="PTHR47197">
    <property type="entry name" value="PROTEIN NIRF"/>
    <property type="match status" value="1"/>
</dbReference>
<dbReference type="Gene3D" id="2.130.10.10">
    <property type="entry name" value="YVTN repeat-like/Quinoprotein amine dehydrogenase"/>
    <property type="match status" value="2"/>
</dbReference>
<sequence>MSIGPNAQPPVSQLAPYIPGLKTPVVGFSGGVYLQLLESHGSEGLICVMRPYAGQREGDFLELFCSNLQTPVDFHTVTEQEAREERPIALHISRARLPEGTVGPIFIRVTHLDQRVEETQRLTVKVDTVPPTGSDAISGPSSENAQLPRPQPTLTLVDSAAAGRGVGVRIPFYPVDPSLPDATHRAVRDRIRLIIGNQVIEHSVTESEANNRNPITVMVYYATWLLIGSGRHACTCEVIDEVGNFAPGRSPMQLIEVRLDPNERLLDPAQIVEAPSGTLDADKLGDKDATLRVAIAGKGWASGDGIRLTIRGRTQDGVDIEQTYNASIPSPTVPFADFPWPNADLRALIGALIQLSYERVRAGQVNLPSENTFVQVIGTPTDTGLAVPQLPAASGGVLHPLTDPVTVHITSYTGQKPNDRVTLVLEGTYANGHRFYQEHTQVAGLGDIIFDLPNGVDGDIRQLDGGRLMLYYYINLAGQRPPSAILTLDIGEPQDALPAPTVQQAPEPDFTFDPEASKGNANVTVPGHATFIAGATVTLYVEGSALGGSAPPAAFPITQPWVGRDLPFVVARVFIVANLNGSARLYYRVDSPNQRTRYSQARVIKVGSGLQLPVPRILESTFTGDTTATLNPVHVLPPAPPVCTLRVRYSPMLAGDDIQPVFSGTPGPGTPVLNPLPGNPAQGYVDFPVSNLVIAANLGKTATLSYTVTRAGATTLSQASTLTVDPLPSQLLDLVSVPPSTGIINVNSAYTVLVREWSFMRSGQAVWIDINGPGPAGLKLRDGTPLTTQEFAARRIELPLPNDYLRMQPNLSNLSVEVRVSLNGNVGKYFATDLRTVNYRINNTRGIFARIAVGTGPNTLVLSPDGNRLYVGCLFGQPSIWVIDTLRNRVIGSFDVPGSPVWMAVHPTAGRLYVTDNSVAANTSIRIYSTLDHSLVDTLTGFGTVNGIAFNTTGSRLYVADNRAGRLIILDTANHQPLASVPVPNPIDITLSPDNSRAHIATLDGWAVVNLTNNSLINSVAAANPTHIAHNPRASQVYITRRDTGVAIGNTQTARIEQTLTGLQGPYDIAFDRGRDIAYVTQTDSDRLGIIDTRLRRVTGAYAGFNKPRGVVVAADGTHGYVANIGDDSVAFVVF</sequence>
<dbReference type="InterPro" id="IPR015943">
    <property type="entry name" value="WD40/YVTN_repeat-like_dom_sf"/>
</dbReference>
<name>A0A1H5GW11_9PSED</name>